<dbReference type="NCBIfam" id="NF038083">
    <property type="entry name" value="CU044_5270_fam"/>
    <property type="match status" value="1"/>
</dbReference>
<reference evidence="1 2" key="1">
    <citation type="submission" date="2024-04" db="EMBL/GenBank/DDBJ databases">
        <title>Arthrobacter sp. from Plains bison fecal sample.</title>
        <authorList>
            <person name="Ruzzini A."/>
        </authorList>
    </citation>
    <scope>NUCLEOTIDE SEQUENCE [LARGE SCALE GENOMIC DNA]</scope>
    <source>
        <strain evidence="1 2">EINP1</strain>
    </source>
</reference>
<gene>
    <name evidence="1" type="ORF">AAE021_10115</name>
</gene>
<dbReference type="Proteomes" id="UP001448858">
    <property type="component" value="Chromosome"/>
</dbReference>
<name>A0ABZ2ZS51_9MICC</name>
<proteinExistence type="predicted"/>
<evidence type="ECO:0000313" key="1">
    <source>
        <dbReference type="EMBL" id="WZP14556.1"/>
    </source>
</evidence>
<dbReference type="RefSeq" id="WP_342022209.1">
    <property type="nucleotide sequence ID" value="NZ_CP151657.1"/>
</dbReference>
<dbReference type="InterPro" id="IPR047789">
    <property type="entry name" value="CU044_5270-like"/>
</dbReference>
<organism evidence="1 2">
    <name type="scientific">Arthrobacter citreus</name>
    <dbReference type="NCBI Taxonomy" id="1670"/>
    <lineage>
        <taxon>Bacteria</taxon>
        <taxon>Bacillati</taxon>
        <taxon>Actinomycetota</taxon>
        <taxon>Actinomycetes</taxon>
        <taxon>Micrococcales</taxon>
        <taxon>Micrococcaceae</taxon>
        <taxon>Arthrobacter</taxon>
    </lineage>
</organism>
<dbReference type="EMBL" id="CP151657">
    <property type="protein sequence ID" value="WZP14556.1"/>
    <property type="molecule type" value="Genomic_DNA"/>
</dbReference>
<protein>
    <submittedName>
        <fullName evidence="1">CU044_5270 family protein</fullName>
    </submittedName>
</protein>
<keyword evidence="2" id="KW-1185">Reference proteome</keyword>
<sequence length="345" mass="36352">MDDLQLLRETRNDVGTVPPAVLARGRDRLMNRAEAEAAAGKQHNVRTLPVRRPWRRAAMATAAAAVIAASFVVADVVGAGDHPGASAEAAEVLGDAATATIATSDPVVGPGQYLLVDTTAVYGAYTSNETGEYVWLESQDGQVYVPADLSAEWVWNREPQRPVQFFDEQSRQLAESQLRDGLDAGELLRGPAGNFYGSGPSILGNIPLEEALGSAPRDPRELLDLIYEQTYGSGPTTDEAAFNAIADTLRSGVIPADLRAALYGAAALVPGVSVIDPQAMMDGRVGISLGMDTRFSGSRTEIIIDPQSGLVIGEREVLLAARDGVPAGTVVSWTAITTSVVDEAP</sequence>
<accession>A0ABZ2ZS51</accession>
<evidence type="ECO:0000313" key="2">
    <source>
        <dbReference type="Proteomes" id="UP001448858"/>
    </source>
</evidence>